<organism evidence="2 3">
    <name type="scientific">Cirrhinus molitorella</name>
    <name type="common">mud carp</name>
    <dbReference type="NCBI Taxonomy" id="172907"/>
    <lineage>
        <taxon>Eukaryota</taxon>
        <taxon>Metazoa</taxon>
        <taxon>Chordata</taxon>
        <taxon>Craniata</taxon>
        <taxon>Vertebrata</taxon>
        <taxon>Euteleostomi</taxon>
        <taxon>Actinopterygii</taxon>
        <taxon>Neopterygii</taxon>
        <taxon>Teleostei</taxon>
        <taxon>Ostariophysi</taxon>
        <taxon>Cypriniformes</taxon>
        <taxon>Cyprinidae</taxon>
        <taxon>Labeoninae</taxon>
        <taxon>Labeonini</taxon>
        <taxon>Cirrhinus</taxon>
    </lineage>
</organism>
<proteinExistence type="predicted"/>
<evidence type="ECO:0000313" key="2">
    <source>
        <dbReference type="EMBL" id="KAL1250344.1"/>
    </source>
</evidence>
<sequence length="75" mass="8325">MNPNLQHKLQPPCRLSQANERHLSLTPCGGCQSNHTPKEKEEWAGPAQTPNKGILPLHTYIFSVMLLRIPADLGV</sequence>
<evidence type="ECO:0000313" key="3">
    <source>
        <dbReference type="Proteomes" id="UP001558613"/>
    </source>
</evidence>
<comment type="caution">
    <text evidence="2">The sequence shown here is derived from an EMBL/GenBank/DDBJ whole genome shotgun (WGS) entry which is preliminary data.</text>
</comment>
<name>A0ABR3LF80_9TELE</name>
<reference evidence="2 3" key="1">
    <citation type="submission" date="2023-09" db="EMBL/GenBank/DDBJ databases">
        <authorList>
            <person name="Wang M."/>
        </authorList>
    </citation>
    <scope>NUCLEOTIDE SEQUENCE [LARGE SCALE GENOMIC DNA]</scope>
    <source>
        <strain evidence="2">GT-2023</strain>
        <tissue evidence="2">Liver</tissue>
    </source>
</reference>
<dbReference type="EMBL" id="JAYMGO010000023">
    <property type="protein sequence ID" value="KAL1250344.1"/>
    <property type="molecule type" value="Genomic_DNA"/>
</dbReference>
<gene>
    <name evidence="2" type="ORF">QQF64_021349</name>
</gene>
<protein>
    <submittedName>
        <fullName evidence="2">Uncharacterized protein</fullName>
    </submittedName>
</protein>
<accession>A0ABR3LF80</accession>
<dbReference type="Proteomes" id="UP001558613">
    <property type="component" value="Unassembled WGS sequence"/>
</dbReference>
<keyword evidence="3" id="KW-1185">Reference proteome</keyword>
<feature type="region of interest" description="Disordered" evidence="1">
    <location>
        <begin position="27"/>
        <end position="48"/>
    </location>
</feature>
<evidence type="ECO:0000256" key="1">
    <source>
        <dbReference type="SAM" id="MobiDB-lite"/>
    </source>
</evidence>